<dbReference type="InterPro" id="IPR007110">
    <property type="entry name" value="Ig-like_dom"/>
</dbReference>
<dbReference type="STRING" id="69293.ENSGACP00000024852"/>
<dbReference type="Ensembl" id="ENSGACT00000024901.1">
    <property type="protein sequence ID" value="ENSGACP00000024852.1"/>
    <property type="gene ID" value="ENSGACG00000018798.1"/>
</dbReference>
<dbReference type="InterPro" id="IPR050671">
    <property type="entry name" value="CD300_family_receptors"/>
</dbReference>
<evidence type="ECO:0000256" key="1">
    <source>
        <dbReference type="ARBA" id="ARBA00004370"/>
    </source>
</evidence>
<dbReference type="GO" id="GO:0005886">
    <property type="term" value="C:plasma membrane"/>
    <property type="evidence" value="ECO:0007669"/>
    <property type="project" value="TreeGrafter"/>
</dbReference>
<proteinExistence type="predicted"/>
<dbReference type="Pfam" id="PF07686">
    <property type="entry name" value="V-set"/>
    <property type="match status" value="1"/>
</dbReference>
<feature type="chain" id="PRO_5003450475" description="Ig-like domain-containing protein" evidence="4">
    <location>
        <begin position="27"/>
        <end position="162"/>
    </location>
</feature>
<evidence type="ECO:0000256" key="2">
    <source>
        <dbReference type="ARBA" id="ARBA00022692"/>
    </source>
</evidence>
<dbReference type="Bgee" id="ENSGACG00000018798">
    <property type="expression patterns" value="Expressed in intestinal epithelial cell and 1 other cell type or tissue"/>
</dbReference>
<name>G3Q4P8_GASAC</name>
<dbReference type="OMA" id="CLSFPGW"/>
<evidence type="ECO:0000259" key="5">
    <source>
        <dbReference type="PROSITE" id="PS50835"/>
    </source>
</evidence>
<dbReference type="PROSITE" id="PS50835">
    <property type="entry name" value="IG_LIKE"/>
    <property type="match status" value="1"/>
</dbReference>
<reference evidence="6" key="2">
    <citation type="submission" date="2024-04" db="UniProtKB">
        <authorList>
            <consortium name="Ensembl"/>
        </authorList>
    </citation>
    <scope>IDENTIFICATION</scope>
</reference>
<dbReference type="InParanoid" id="G3Q4P8"/>
<keyword evidence="4" id="KW-0732">Signal</keyword>
<accession>G3Q4P8</accession>
<sequence>MGATWKSWRTTSTVIIALLQIQAPISVNTTAVSGVEGMKFEFKCKYVDGQQKNPKFFCRDDNGDKMSFTSLIRTQKHDQWEKSGRFSLYDNTSGAFFVVRVDALTSEDSGTYRCGVDVSLRPDHVTFIHLNVSRGTSMSRQDTGSLSSTSCSWHKIWFPQYS</sequence>
<evidence type="ECO:0000256" key="4">
    <source>
        <dbReference type="SAM" id="SignalP"/>
    </source>
</evidence>
<protein>
    <recommendedName>
        <fullName evidence="5">Ig-like domain-containing protein</fullName>
    </recommendedName>
</protein>
<dbReference type="PANTHER" id="PTHR11860:SF118">
    <property type="entry name" value="CMRF35-LIKE MOLECULE 3-RELATED"/>
    <property type="match status" value="1"/>
</dbReference>
<evidence type="ECO:0000313" key="6">
    <source>
        <dbReference type="Ensembl" id="ENSGACP00000024852.1"/>
    </source>
</evidence>
<comment type="subcellular location">
    <subcellularLocation>
        <location evidence="1">Membrane</location>
    </subcellularLocation>
</comment>
<keyword evidence="3" id="KW-0472">Membrane</keyword>
<dbReference type="PANTHER" id="PTHR11860">
    <property type="entry name" value="POLYMERIC-IMMUNOGLOBULIN RECEPTOR"/>
    <property type="match status" value="1"/>
</dbReference>
<organism evidence="6">
    <name type="scientific">Gasterosteus aculeatus</name>
    <name type="common">Three-spined stickleback</name>
    <dbReference type="NCBI Taxonomy" id="69293"/>
    <lineage>
        <taxon>Eukaryota</taxon>
        <taxon>Metazoa</taxon>
        <taxon>Chordata</taxon>
        <taxon>Craniata</taxon>
        <taxon>Vertebrata</taxon>
        <taxon>Euteleostomi</taxon>
        <taxon>Actinopterygii</taxon>
        <taxon>Neopterygii</taxon>
        <taxon>Teleostei</taxon>
        <taxon>Neoteleostei</taxon>
        <taxon>Acanthomorphata</taxon>
        <taxon>Eupercaria</taxon>
        <taxon>Perciformes</taxon>
        <taxon>Cottioidei</taxon>
        <taxon>Gasterosteales</taxon>
        <taxon>Gasterosteidae</taxon>
        <taxon>Gasterosteus</taxon>
    </lineage>
</organism>
<dbReference type="SMART" id="SM00409">
    <property type="entry name" value="IG"/>
    <property type="match status" value="1"/>
</dbReference>
<dbReference type="InterPro" id="IPR013106">
    <property type="entry name" value="Ig_V-set"/>
</dbReference>
<dbReference type="InterPro" id="IPR013783">
    <property type="entry name" value="Ig-like_fold"/>
</dbReference>
<dbReference type="SUPFAM" id="SSF48726">
    <property type="entry name" value="Immunoglobulin"/>
    <property type="match status" value="1"/>
</dbReference>
<feature type="signal peptide" evidence="4">
    <location>
        <begin position="1"/>
        <end position="26"/>
    </location>
</feature>
<dbReference type="Gene3D" id="2.60.40.10">
    <property type="entry name" value="Immunoglobulins"/>
    <property type="match status" value="1"/>
</dbReference>
<evidence type="ECO:0000256" key="3">
    <source>
        <dbReference type="ARBA" id="ARBA00023136"/>
    </source>
</evidence>
<dbReference type="InterPro" id="IPR036179">
    <property type="entry name" value="Ig-like_dom_sf"/>
</dbReference>
<dbReference type="GO" id="GO:0004888">
    <property type="term" value="F:transmembrane signaling receptor activity"/>
    <property type="evidence" value="ECO:0007669"/>
    <property type="project" value="TreeGrafter"/>
</dbReference>
<dbReference type="InterPro" id="IPR003599">
    <property type="entry name" value="Ig_sub"/>
</dbReference>
<dbReference type="AlphaFoldDB" id="G3Q4P8"/>
<reference evidence="6" key="1">
    <citation type="submission" date="2006-01" db="EMBL/GenBank/DDBJ databases">
        <authorList>
            <person name="Lindblad-Toh K."/>
            <person name="Mauceli E."/>
            <person name="Grabherr M."/>
            <person name="Chang J.L."/>
            <person name="Lander E.S."/>
        </authorList>
    </citation>
    <scope>NUCLEOTIDE SEQUENCE [LARGE SCALE GENOMIC DNA]</scope>
</reference>
<feature type="domain" description="Ig-like" evidence="5">
    <location>
        <begin position="24"/>
        <end position="126"/>
    </location>
</feature>
<keyword evidence="2" id="KW-0812">Transmembrane</keyword>